<dbReference type="NCBIfam" id="NF002497">
    <property type="entry name" value="PRK01827.1-3"/>
    <property type="match status" value="1"/>
</dbReference>
<name>A0A0V0S0M9_9BILA</name>
<dbReference type="EC" id="2.1.1.45" evidence="5"/>
<dbReference type="InterPro" id="IPR020940">
    <property type="entry name" value="Thymidylate_synthase_AS"/>
</dbReference>
<feature type="coiled-coil region" evidence="12">
    <location>
        <begin position="394"/>
        <end position="428"/>
    </location>
</feature>
<dbReference type="Proteomes" id="UP000054630">
    <property type="component" value="Unassembled WGS sequence"/>
</dbReference>
<keyword evidence="7" id="KW-0489">Methyltransferase</keyword>
<evidence type="ECO:0000256" key="7">
    <source>
        <dbReference type="ARBA" id="ARBA00022603"/>
    </source>
</evidence>
<dbReference type="EMBL" id="JYDL01000050">
    <property type="protein sequence ID" value="KRX20288.1"/>
    <property type="molecule type" value="Genomic_DNA"/>
</dbReference>
<dbReference type="InterPro" id="IPR036926">
    <property type="entry name" value="Thymidate_synth/dCMP_Mease_sf"/>
</dbReference>
<comment type="caution">
    <text evidence="14">The sequence shown here is derived from an EMBL/GenBank/DDBJ whole genome shotgun (WGS) entry which is preliminary data.</text>
</comment>
<dbReference type="GO" id="GO:0032259">
    <property type="term" value="P:methylation"/>
    <property type="evidence" value="ECO:0007669"/>
    <property type="project" value="UniProtKB-KW"/>
</dbReference>
<dbReference type="GO" id="GO:0006231">
    <property type="term" value="P:dTMP biosynthetic process"/>
    <property type="evidence" value="ECO:0007669"/>
    <property type="project" value="InterPro"/>
</dbReference>
<evidence type="ECO:0000313" key="15">
    <source>
        <dbReference type="Proteomes" id="UP000054630"/>
    </source>
</evidence>
<organism evidence="14 15">
    <name type="scientific">Trichinella nelsoni</name>
    <dbReference type="NCBI Taxonomy" id="6336"/>
    <lineage>
        <taxon>Eukaryota</taxon>
        <taxon>Metazoa</taxon>
        <taxon>Ecdysozoa</taxon>
        <taxon>Nematoda</taxon>
        <taxon>Enoplea</taxon>
        <taxon>Dorylaimia</taxon>
        <taxon>Trichinellida</taxon>
        <taxon>Trichinellidae</taxon>
        <taxon>Trichinella</taxon>
    </lineage>
</organism>
<feature type="active site" evidence="11">
    <location>
        <position position="204"/>
    </location>
</feature>
<dbReference type="PANTHER" id="PTHR11548">
    <property type="entry name" value="THYMIDYLATE SYNTHASE 1"/>
    <property type="match status" value="1"/>
</dbReference>
<evidence type="ECO:0000256" key="5">
    <source>
        <dbReference type="ARBA" id="ARBA00011947"/>
    </source>
</evidence>
<gene>
    <name evidence="14" type="primary">TYMS</name>
    <name evidence="14" type="ORF">T07_5895</name>
</gene>
<feature type="non-terminal residue" evidence="14">
    <location>
        <position position="1"/>
    </location>
</feature>
<comment type="similarity">
    <text evidence="3">Belongs to the thymidylate synthase family.</text>
</comment>
<dbReference type="CDD" id="cd23161">
    <property type="entry name" value="Prefoldin_6"/>
    <property type="match status" value="1"/>
</dbReference>
<evidence type="ECO:0000256" key="4">
    <source>
        <dbReference type="ARBA" id="ARBA00011695"/>
    </source>
</evidence>
<dbReference type="Gene3D" id="3.30.572.10">
    <property type="entry name" value="Thymidylate synthase/dCMP hydroxymethylase domain"/>
    <property type="match status" value="1"/>
</dbReference>
<dbReference type="CDD" id="cd00351">
    <property type="entry name" value="TS_Pyrimidine_HMase"/>
    <property type="match status" value="1"/>
</dbReference>
<dbReference type="AlphaFoldDB" id="A0A0V0S0M9"/>
<evidence type="ECO:0000256" key="10">
    <source>
        <dbReference type="ARBA" id="ARBA00047344"/>
    </source>
</evidence>
<evidence type="ECO:0000256" key="11">
    <source>
        <dbReference type="PROSITE-ProRule" id="PRU10016"/>
    </source>
</evidence>
<dbReference type="SUPFAM" id="SSF46579">
    <property type="entry name" value="Prefoldin"/>
    <property type="match status" value="1"/>
</dbReference>
<evidence type="ECO:0000256" key="8">
    <source>
        <dbReference type="ARBA" id="ARBA00022679"/>
    </source>
</evidence>
<dbReference type="PANTHER" id="PTHR11548:SF2">
    <property type="entry name" value="THYMIDYLATE SYNTHASE"/>
    <property type="match status" value="1"/>
</dbReference>
<dbReference type="InterPro" id="IPR023451">
    <property type="entry name" value="Thymidate_synth/dCMP_Mease_dom"/>
</dbReference>
<dbReference type="GO" id="GO:0016272">
    <property type="term" value="C:prefoldin complex"/>
    <property type="evidence" value="ECO:0007669"/>
    <property type="project" value="InterPro"/>
</dbReference>
<evidence type="ECO:0000256" key="1">
    <source>
        <dbReference type="ARBA" id="ARBA00004992"/>
    </source>
</evidence>
<evidence type="ECO:0000256" key="9">
    <source>
        <dbReference type="ARBA" id="ARBA00022727"/>
    </source>
</evidence>
<dbReference type="PRINTS" id="PR00108">
    <property type="entry name" value="THYMDSNTHASE"/>
</dbReference>
<dbReference type="InterPro" id="IPR000398">
    <property type="entry name" value="Thymidylate_synthase"/>
</dbReference>
<keyword evidence="9" id="KW-0545">Nucleotide biosynthesis</keyword>
<dbReference type="GO" id="GO:0005829">
    <property type="term" value="C:cytosol"/>
    <property type="evidence" value="ECO:0007669"/>
    <property type="project" value="TreeGrafter"/>
</dbReference>
<dbReference type="HAMAP" id="MF_00008">
    <property type="entry name" value="Thymidy_synth_bact"/>
    <property type="match status" value="1"/>
</dbReference>
<feature type="domain" description="Thymidylate synthase/dCMP hydroxymethylase" evidence="13">
    <location>
        <begin position="40"/>
        <end position="321"/>
    </location>
</feature>
<dbReference type="Pfam" id="PF01920">
    <property type="entry name" value="Prefoldin_2"/>
    <property type="match status" value="1"/>
</dbReference>
<dbReference type="InterPro" id="IPR045097">
    <property type="entry name" value="Thymidate_synth/dCMP_Mease"/>
</dbReference>
<dbReference type="NCBIfam" id="TIGR03284">
    <property type="entry name" value="thym_sym"/>
    <property type="match status" value="1"/>
</dbReference>
<dbReference type="GO" id="GO:0006457">
    <property type="term" value="P:protein folding"/>
    <property type="evidence" value="ECO:0007669"/>
    <property type="project" value="InterPro"/>
</dbReference>
<reference evidence="14 15" key="1">
    <citation type="submission" date="2015-01" db="EMBL/GenBank/DDBJ databases">
        <title>Evolution of Trichinella species and genotypes.</title>
        <authorList>
            <person name="Korhonen P.K."/>
            <person name="Edoardo P."/>
            <person name="Giuseppe L.R."/>
            <person name="Gasser R.B."/>
        </authorList>
    </citation>
    <scope>NUCLEOTIDE SEQUENCE [LARGE SCALE GENOMIC DNA]</scope>
    <source>
        <strain evidence="14">ISS37</strain>
    </source>
</reference>
<evidence type="ECO:0000256" key="2">
    <source>
        <dbReference type="ARBA" id="ARBA00008045"/>
    </source>
</evidence>
<sequence>LSYSICILEFIDIYTMTETVHKLDTNSTSQDDYVNQEELNYLNQLKDIIDHGVRKNDRTGIGTLSTFGTQSRYCLRDDIFPLLTTKRVFWRGVVEELLWFISGSTNAKQLSEKNVNIWDGNSSREFLDSRGLYNYEEGDLGPVYGFQWRHFGCPYSSMTADYTGKGYDQLQQCIKMIREEPESRRIIMTAWNPCDLEKVALPPCHCFVQFYVADGELSCQMYQRSADMGLGVPFNIASYSLLTRMIAHITSLKPGFFIHTIGDAHVYLTHVDALKVQMERKPRPFPKLKILRNVENIDDFRAEDFELINYKPYPKISMPMARLELEILKLQNIQNDIKKHARIRQQVETQYTENHFALEELNLLTDQTLIYKMIGPVLVKHSLAEAKGTIIKRLEFIEQEKKRLDDALEKAKNEVVAQKDKINFLQNQLSSTTAE</sequence>
<comment type="catalytic activity">
    <reaction evidence="10">
        <text>dUMP + (6R)-5,10-methylene-5,6,7,8-tetrahydrofolate = 7,8-dihydrofolate + dTMP</text>
        <dbReference type="Rhea" id="RHEA:12104"/>
        <dbReference type="ChEBI" id="CHEBI:15636"/>
        <dbReference type="ChEBI" id="CHEBI:57451"/>
        <dbReference type="ChEBI" id="CHEBI:63528"/>
        <dbReference type="ChEBI" id="CHEBI:246422"/>
        <dbReference type="EC" id="2.1.1.45"/>
    </reaction>
</comment>
<dbReference type="Gene3D" id="1.10.287.370">
    <property type="match status" value="1"/>
</dbReference>
<keyword evidence="15" id="KW-1185">Reference proteome</keyword>
<accession>A0A0V0S0M9</accession>
<evidence type="ECO:0000256" key="12">
    <source>
        <dbReference type="SAM" id="Coils"/>
    </source>
</evidence>
<dbReference type="GO" id="GO:0006235">
    <property type="term" value="P:dTTP biosynthetic process"/>
    <property type="evidence" value="ECO:0007669"/>
    <property type="project" value="UniProtKB-UniPathway"/>
</dbReference>
<dbReference type="GO" id="GO:0051082">
    <property type="term" value="F:unfolded protein binding"/>
    <property type="evidence" value="ECO:0007669"/>
    <property type="project" value="InterPro"/>
</dbReference>
<dbReference type="InterPro" id="IPR002777">
    <property type="entry name" value="PFD_beta-like"/>
</dbReference>
<protein>
    <recommendedName>
        <fullName evidence="6">Thymidylate synthase</fullName>
        <ecNumber evidence="5">2.1.1.45</ecNumber>
    </recommendedName>
</protein>
<dbReference type="GO" id="GO:0005739">
    <property type="term" value="C:mitochondrion"/>
    <property type="evidence" value="ECO:0007669"/>
    <property type="project" value="TreeGrafter"/>
</dbReference>
<dbReference type="SUPFAM" id="SSF55831">
    <property type="entry name" value="Thymidylate synthase/dCMP hydroxymethylase"/>
    <property type="match status" value="1"/>
</dbReference>
<dbReference type="UniPathway" id="UPA00575"/>
<dbReference type="GO" id="GO:0004799">
    <property type="term" value="F:thymidylate synthase activity"/>
    <property type="evidence" value="ECO:0007669"/>
    <property type="project" value="UniProtKB-EC"/>
</dbReference>
<keyword evidence="12" id="KW-0175">Coiled coil</keyword>
<evidence type="ECO:0000259" key="13">
    <source>
        <dbReference type="Pfam" id="PF00303"/>
    </source>
</evidence>
<dbReference type="PROSITE" id="PS00091">
    <property type="entry name" value="THYMIDYLATE_SYNTHASE"/>
    <property type="match status" value="1"/>
</dbReference>
<dbReference type="FunFam" id="3.30.572.10:FF:000002">
    <property type="entry name" value="Possible thymidylate synthase"/>
    <property type="match status" value="1"/>
</dbReference>
<evidence type="ECO:0000256" key="3">
    <source>
        <dbReference type="ARBA" id="ARBA00009972"/>
    </source>
</evidence>
<keyword evidence="8" id="KW-0808">Transferase</keyword>
<comment type="pathway">
    <text evidence="1">Pyrimidine metabolism; dTTP biosynthesis.</text>
</comment>
<evidence type="ECO:0000256" key="6">
    <source>
        <dbReference type="ARBA" id="ARBA00015931"/>
    </source>
</evidence>
<dbReference type="Pfam" id="PF00303">
    <property type="entry name" value="Thymidylat_synt"/>
    <property type="match status" value="1"/>
</dbReference>
<dbReference type="InterPro" id="IPR009053">
    <property type="entry name" value="Prefoldin"/>
</dbReference>
<dbReference type="OrthoDB" id="766at2759"/>
<proteinExistence type="inferred from homology"/>
<dbReference type="STRING" id="6336.A0A0V0S0M9"/>
<comment type="subunit">
    <text evidence="4">Heterohexamer of two PFD-alpha type and four PFD-beta type subunits.</text>
</comment>
<evidence type="ECO:0000313" key="14">
    <source>
        <dbReference type="EMBL" id="KRX20288.1"/>
    </source>
</evidence>
<comment type="similarity">
    <text evidence="2">Belongs to the prefoldin subunit beta family.</text>
</comment>